<protein>
    <submittedName>
        <fullName evidence="1">Uncharacterized protein</fullName>
    </submittedName>
</protein>
<dbReference type="KEGG" id="fil:BN1229_v1_3120"/>
<dbReference type="KEGG" id="fiy:BN1229_v1_2799"/>
<accession>A0A0D6JHE8</accession>
<organism evidence="1 2">
    <name type="scientific">Candidatus Filomicrobium marinum</name>
    <dbReference type="NCBI Taxonomy" id="1608628"/>
    <lineage>
        <taxon>Bacteria</taxon>
        <taxon>Pseudomonadati</taxon>
        <taxon>Pseudomonadota</taxon>
        <taxon>Alphaproteobacteria</taxon>
        <taxon>Hyphomicrobiales</taxon>
        <taxon>Hyphomicrobiaceae</taxon>
        <taxon>Filomicrobium</taxon>
    </lineage>
</organism>
<reference evidence="2" key="1">
    <citation type="submission" date="2015-02" db="EMBL/GenBank/DDBJ databases">
        <authorList>
            <person name="Chooi Y.-H."/>
        </authorList>
    </citation>
    <scope>NUCLEOTIDE SEQUENCE [LARGE SCALE GENOMIC DNA]</scope>
    <source>
        <strain evidence="2">strain Y</strain>
    </source>
</reference>
<keyword evidence="2" id="KW-1185">Reference proteome</keyword>
<evidence type="ECO:0000313" key="2">
    <source>
        <dbReference type="Proteomes" id="UP000033187"/>
    </source>
</evidence>
<gene>
    <name evidence="1" type="ORF">YBN1229_v1_2799</name>
</gene>
<proteinExistence type="predicted"/>
<name>A0A0D6JHE8_9HYPH</name>
<dbReference type="Proteomes" id="UP000033187">
    <property type="component" value="Chromosome 1"/>
</dbReference>
<dbReference type="AlphaFoldDB" id="A0A0D6JHE8"/>
<evidence type="ECO:0000313" key="1">
    <source>
        <dbReference type="EMBL" id="CPR20862.1"/>
    </source>
</evidence>
<sequence length="177" mass="19194">MRISLGSYSSASIVRRPALRINPANPFQKIDEIVELLIVQFEVGHLPTTFDAARLRLHPSDEGIASPLSVVATAIAHPDIAEFGREISTLAKKRVAVDARVFLPDMLTPRDIGVERVGVAAGVDDKNVAVDCQSHEKHEEENRAAIKNVASRSLGKAFAHETAPIAEIKTAFPLLTD</sequence>
<dbReference type="EMBL" id="LN829119">
    <property type="protein sequence ID" value="CPR20862.1"/>
    <property type="molecule type" value="Genomic_DNA"/>
</dbReference>